<keyword evidence="6 8" id="KW-0413">Isomerase</keyword>
<dbReference type="GO" id="GO:0097367">
    <property type="term" value="F:carbohydrate derivative binding"/>
    <property type="evidence" value="ECO:0007669"/>
    <property type="project" value="InterPro"/>
</dbReference>
<evidence type="ECO:0000313" key="10">
    <source>
        <dbReference type="EMBL" id="HIW70975.1"/>
    </source>
</evidence>
<evidence type="ECO:0000256" key="8">
    <source>
        <dbReference type="HAMAP-Rule" id="MF_00473"/>
    </source>
</evidence>
<dbReference type="Gene3D" id="3.40.50.10490">
    <property type="entry name" value="Glucose-6-phosphate isomerase like protein, domain 1"/>
    <property type="match status" value="2"/>
</dbReference>
<evidence type="ECO:0000313" key="11">
    <source>
        <dbReference type="Proteomes" id="UP000886878"/>
    </source>
</evidence>
<dbReference type="EMBL" id="DXGK01000136">
    <property type="protein sequence ID" value="HIW70975.1"/>
    <property type="molecule type" value="Genomic_DNA"/>
</dbReference>
<dbReference type="CDD" id="cd05016">
    <property type="entry name" value="SIS_PGI_2"/>
    <property type="match status" value="1"/>
</dbReference>
<dbReference type="SUPFAM" id="SSF53697">
    <property type="entry name" value="SIS domain"/>
    <property type="match status" value="1"/>
</dbReference>
<evidence type="ECO:0000256" key="2">
    <source>
        <dbReference type="ARBA" id="ARBA00006604"/>
    </source>
</evidence>
<feature type="active site" evidence="8">
    <location>
        <position position="425"/>
    </location>
</feature>
<comment type="pathway">
    <text evidence="1 8 9">Carbohydrate degradation; glycolysis; D-glyceraldehyde 3-phosphate and glycerone phosphate from D-glucose: step 2/4.</text>
</comment>
<dbReference type="GO" id="GO:0005829">
    <property type="term" value="C:cytosol"/>
    <property type="evidence" value="ECO:0007669"/>
    <property type="project" value="TreeGrafter"/>
</dbReference>
<dbReference type="EC" id="5.3.1.9" evidence="8"/>
<dbReference type="GO" id="GO:0004347">
    <property type="term" value="F:glucose-6-phosphate isomerase activity"/>
    <property type="evidence" value="ECO:0007669"/>
    <property type="project" value="UniProtKB-UniRule"/>
</dbReference>
<dbReference type="GO" id="GO:0048029">
    <property type="term" value="F:monosaccharide binding"/>
    <property type="evidence" value="ECO:0007669"/>
    <property type="project" value="TreeGrafter"/>
</dbReference>
<reference evidence="10" key="1">
    <citation type="journal article" date="2021" name="PeerJ">
        <title>Extensive microbial diversity within the chicken gut microbiome revealed by metagenomics and culture.</title>
        <authorList>
            <person name="Gilroy R."/>
            <person name="Ravi A."/>
            <person name="Getino M."/>
            <person name="Pursley I."/>
            <person name="Horton D.L."/>
            <person name="Alikhan N.F."/>
            <person name="Baker D."/>
            <person name="Gharbi K."/>
            <person name="Hall N."/>
            <person name="Watson M."/>
            <person name="Adriaenssens E.M."/>
            <person name="Foster-Nyarko E."/>
            <person name="Jarju S."/>
            <person name="Secka A."/>
            <person name="Antonio M."/>
            <person name="Oren A."/>
            <person name="Chaudhuri R.R."/>
            <person name="La Ragione R."/>
            <person name="Hildebrand F."/>
            <person name="Pallen M.J."/>
        </authorList>
    </citation>
    <scope>NUCLEOTIDE SEQUENCE</scope>
    <source>
        <strain evidence="10">ChiHejej3B27-2180</strain>
    </source>
</reference>
<comment type="caution">
    <text evidence="10">The sequence shown here is derived from an EMBL/GenBank/DDBJ whole genome shotgun (WGS) entry which is preliminary data.</text>
</comment>
<comment type="similarity">
    <text evidence="2 8 9">Belongs to the GPI family.</text>
</comment>
<keyword evidence="5 8" id="KW-0324">Glycolysis</keyword>
<dbReference type="InterPro" id="IPR046348">
    <property type="entry name" value="SIS_dom_sf"/>
</dbReference>
<comment type="catalytic activity">
    <reaction evidence="7 8 9">
        <text>alpha-D-glucose 6-phosphate = beta-D-fructose 6-phosphate</text>
        <dbReference type="Rhea" id="RHEA:11816"/>
        <dbReference type="ChEBI" id="CHEBI:57634"/>
        <dbReference type="ChEBI" id="CHEBI:58225"/>
        <dbReference type="EC" id="5.3.1.9"/>
    </reaction>
</comment>
<dbReference type="FunFam" id="3.40.50.10490:FF:000016">
    <property type="entry name" value="Glucose-6-phosphate isomerase"/>
    <property type="match status" value="1"/>
</dbReference>
<dbReference type="PRINTS" id="PR00662">
    <property type="entry name" value="G6PISOMERASE"/>
</dbReference>
<dbReference type="GO" id="GO:0006096">
    <property type="term" value="P:glycolytic process"/>
    <property type="evidence" value="ECO:0007669"/>
    <property type="project" value="UniProtKB-UniRule"/>
</dbReference>
<keyword evidence="4 8" id="KW-0963">Cytoplasm</keyword>
<dbReference type="CDD" id="cd05015">
    <property type="entry name" value="SIS_PGI_1"/>
    <property type="match status" value="1"/>
</dbReference>
<protein>
    <recommendedName>
        <fullName evidence="8">Glucose-6-phosphate isomerase</fullName>
        <shortName evidence="8">GPI</shortName>
        <ecNumber evidence="8">5.3.1.9</ecNumber>
    </recommendedName>
    <alternativeName>
        <fullName evidence="8">Phosphoglucose isomerase</fullName>
        <shortName evidence="8">PGI</shortName>
    </alternativeName>
    <alternativeName>
        <fullName evidence="8">Phosphohexose isomerase</fullName>
        <shortName evidence="8">PHI</shortName>
    </alternativeName>
</protein>
<dbReference type="InterPro" id="IPR018189">
    <property type="entry name" value="Phosphoglucose_isomerase_CS"/>
</dbReference>
<evidence type="ECO:0000256" key="6">
    <source>
        <dbReference type="ARBA" id="ARBA00023235"/>
    </source>
</evidence>
<sequence length="454" mass="50088">MGKVSFDSSALKKFVHSNELGEMQAMVTAADSELRNGTGAGADFRDWLHLPTEYDKEEFVRIKKAAKKIQSDSDVLVVIGIGGSYLGAKMAVDFLHNTFYEAQSAKDRKYPLVVFAGNSLSSTYVHDLIQLIGDKDFSINIVSKSGTTTEPSIAFRIFKQLLIKKYGEAEANKRIYATTDKARGALKTEADAHGYESFVIPDGVGGRYSVLCPVGLLPIAASGADIDKLMEGAADAERELTAADLTKNPAYQYAAYRNILYRKGYTTELLENYEPNMRMLAEWWKQLAGESEGKDQKGIYPSSANFTTDLHSLGQYIQEGRRNLMETVVKLDKPNFDVDIPTAEDNLDGLKYLEGKTMDFANTKAYQAVVAAHNDGGVPVMTVHIPDETEHTLGYLIYFFEVAIAVSGYLNGINPFNQPGVEAYKVNMFGLLGKPGYEEIGDKLRKSMADNQSK</sequence>
<comment type="function">
    <text evidence="8">Catalyzes the reversible isomerization of glucose-6-phosphate to fructose-6-phosphate.</text>
</comment>
<evidence type="ECO:0000256" key="5">
    <source>
        <dbReference type="ARBA" id="ARBA00023152"/>
    </source>
</evidence>
<accession>A0A9D1QRQ6</accession>
<evidence type="ECO:0000256" key="7">
    <source>
        <dbReference type="ARBA" id="ARBA00029321"/>
    </source>
</evidence>
<dbReference type="PROSITE" id="PS00174">
    <property type="entry name" value="P_GLUCOSE_ISOMERASE_2"/>
    <property type="match status" value="1"/>
</dbReference>
<proteinExistence type="inferred from homology"/>
<dbReference type="GO" id="GO:0051156">
    <property type="term" value="P:glucose 6-phosphate metabolic process"/>
    <property type="evidence" value="ECO:0007669"/>
    <property type="project" value="TreeGrafter"/>
</dbReference>
<dbReference type="PANTHER" id="PTHR11469:SF1">
    <property type="entry name" value="GLUCOSE-6-PHOSPHATE ISOMERASE"/>
    <property type="match status" value="1"/>
</dbReference>
<comment type="pathway">
    <text evidence="8">Carbohydrate biosynthesis; gluconeogenesis.</text>
</comment>
<evidence type="ECO:0000256" key="4">
    <source>
        <dbReference type="ARBA" id="ARBA00022490"/>
    </source>
</evidence>
<keyword evidence="3 8" id="KW-0312">Gluconeogenesis</keyword>
<dbReference type="PANTHER" id="PTHR11469">
    <property type="entry name" value="GLUCOSE-6-PHOSPHATE ISOMERASE"/>
    <property type="match status" value="1"/>
</dbReference>
<evidence type="ECO:0000256" key="9">
    <source>
        <dbReference type="RuleBase" id="RU000612"/>
    </source>
</evidence>
<dbReference type="NCBIfam" id="NF010697">
    <property type="entry name" value="PRK14097.1"/>
    <property type="match status" value="1"/>
</dbReference>
<reference evidence="10" key="2">
    <citation type="submission" date="2021-04" db="EMBL/GenBank/DDBJ databases">
        <authorList>
            <person name="Gilroy R."/>
        </authorList>
    </citation>
    <scope>NUCLEOTIDE SEQUENCE</scope>
    <source>
        <strain evidence="10">ChiHejej3B27-2180</strain>
    </source>
</reference>
<gene>
    <name evidence="8" type="primary">pgi</name>
    <name evidence="10" type="ORF">H9876_06400</name>
</gene>
<dbReference type="Proteomes" id="UP000886878">
    <property type="component" value="Unassembled WGS sequence"/>
</dbReference>
<dbReference type="InterPro" id="IPR035482">
    <property type="entry name" value="SIS_PGI_2"/>
</dbReference>
<evidence type="ECO:0000256" key="1">
    <source>
        <dbReference type="ARBA" id="ARBA00004926"/>
    </source>
</evidence>
<comment type="subcellular location">
    <subcellularLocation>
        <location evidence="8">Cytoplasm</location>
    </subcellularLocation>
</comment>
<evidence type="ECO:0000256" key="3">
    <source>
        <dbReference type="ARBA" id="ARBA00022432"/>
    </source>
</evidence>
<feature type="active site" description="Proton donor" evidence="8">
    <location>
        <position position="290"/>
    </location>
</feature>
<dbReference type="AlphaFoldDB" id="A0A9D1QRQ6"/>
<dbReference type="PROSITE" id="PS51463">
    <property type="entry name" value="P_GLUCOSE_ISOMERASE_3"/>
    <property type="match status" value="1"/>
</dbReference>
<dbReference type="GO" id="GO:0006094">
    <property type="term" value="P:gluconeogenesis"/>
    <property type="evidence" value="ECO:0007669"/>
    <property type="project" value="UniProtKB-UniRule"/>
</dbReference>
<comment type="caution">
    <text evidence="8">Lacks conserved residue(s) required for the propagation of feature annotation.</text>
</comment>
<dbReference type="InterPro" id="IPR035476">
    <property type="entry name" value="SIS_PGI_1"/>
</dbReference>
<dbReference type="HAMAP" id="MF_00473">
    <property type="entry name" value="G6P_isomerase"/>
    <property type="match status" value="1"/>
</dbReference>
<organism evidence="10 11">
    <name type="scientific">Candidatus Limosilactobacillus merdipullorum</name>
    <dbReference type="NCBI Taxonomy" id="2838653"/>
    <lineage>
        <taxon>Bacteria</taxon>
        <taxon>Bacillati</taxon>
        <taxon>Bacillota</taxon>
        <taxon>Bacilli</taxon>
        <taxon>Lactobacillales</taxon>
        <taxon>Lactobacillaceae</taxon>
        <taxon>Limosilactobacillus</taxon>
    </lineage>
</organism>
<dbReference type="InterPro" id="IPR001672">
    <property type="entry name" value="G6P_Isomerase"/>
</dbReference>
<dbReference type="Pfam" id="PF00342">
    <property type="entry name" value="PGI"/>
    <property type="match status" value="1"/>
</dbReference>
<dbReference type="FunFam" id="3.40.50.10490:FF:000015">
    <property type="entry name" value="Glucose-6-phosphate isomerase"/>
    <property type="match status" value="1"/>
</dbReference>
<name>A0A9D1QRQ6_9LACO</name>